<dbReference type="RefSeq" id="WP_091372434.1">
    <property type="nucleotide sequence ID" value="NZ_LT629740.1"/>
</dbReference>
<dbReference type="EMBL" id="LT629740">
    <property type="protein sequence ID" value="SDS99358.1"/>
    <property type="molecule type" value="Genomic_DNA"/>
</dbReference>
<dbReference type="PANTHER" id="PTHR32305:SF15">
    <property type="entry name" value="PROTEIN RHSA-RELATED"/>
    <property type="match status" value="1"/>
</dbReference>
<protein>
    <submittedName>
        <fullName evidence="2">RHS repeat-associated core domain-containing protein</fullName>
    </submittedName>
</protein>
<keyword evidence="1" id="KW-1133">Transmembrane helix</keyword>
<dbReference type="Gene3D" id="2.180.10.10">
    <property type="entry name" value="RHS repeat-associated core"/>
    <property type="match status" value="1"/>
</dbReference>
<name>A0A1H1WPW7_MUCMA</name>
<evidence type="ECO:0000313" key="2">
    <source>
        <dbReference type="EMBL" id="SDS99358.1"/>
    </source>
</evidence>
<gene>
    <name evidence="2" type="ORF">SAMN05216490_2253</name>
</gene>
<feature type="transmembrane region" description="Helical" evidence="1">
    <location>
        <begin position="2568"/>
        <end position="2588"/>
    </location>
</feature>
<dbReference type="STRING" id="652787.SAMN05216490_2253"/>
<dbReference type="PANTHER" id="PTHR32305">
    <property type="match status" value="1"/>
</dbReference>
<keyword evidence="3" id="KW-1185">Reference proteome</keyword>
<dbReference type="NCBIfam" id="TIGR03696">
    <property type="entry name" value="Rhs_assc_core"/>
    <property type="match status" value="1"/>
</dbReference>
<accession>A0A1H1WPW7</accession>
<dbReference type="InterPro" id="IPR050708">
    <property type="entry name" value="T6SS_VgrG/RHS"/>
</dbReference>
<evidence type="ECO:0000256" key="1">
    <source>
        <dbReference type="SAM" id="Phobius"/>
    </source>
</evidence>
<dbReference type="OrthoDB" id="1191296at2"/>
<organism evidence="2 3">
    <name type="scientific">Mucilaginibacter mallensis</name>
    <dbReference type="NCBI Taxonomy" id="652787"/>
    <lineage>
        <taxon>Bacteria</taxon>
        <taxon>Pseudomonadati</taxon>
        <taxon>Bacteroidota</taxon>
        <taxon>Sphingobacteriia</taxon>
        <taxon>Sphingobacteriales</taxon>
        <taxon>Sphingobacteriaceae</taxon>
        <taxon>Mucilaginibacter</taxon>
    </lineage>
</organism>
<sequence>MSNSNSSDGVSQQSVPQITTFQFSNDAVGQIKDSVNLFTGTANIPINIASLPGRKDLDINIGIMYNSNVQSDVKNWNLSNPTGIIGLGWEMTYDKIVVNKNGSGTPTSNDYYLLSNGSGNQLVQDGFTPATPANILLFQLRNYEFWDVKYDQYTEKWTVIKEDGTVFIYGDKNSGRNTLQYGVGWGNWLGDSSTVIGQEQYVVAWNLSEMQNVWGEKITYSYNNVQVKVGDNTGMEYTQASYLKQIIDSFNRTITYNYGEKYGAKNPGTQNIVEYQAAHTQKPAPNSYQEQYETRYLDHIDVQNPIGDLQFTILFEYDFINLGVSSQTTVYPLMWKRVLTSFWQVQPDGRSLPGMEFEYYDKNADINSGALKTIIYPQGARATYNYKQQALNTSRNLKLNSPLTGATPRVWFGSDYTVITWYNATTKTLRGTVYSWCGNWITFDLNSDQPAGHYFDNVDFDIDTLGVITRQDFIALYFTEKTKKQVQLFLYRRNPTNFGVFNLSDGPRYLPVKTATPNVSVQAGKDFVIAFSKDFTTNAVTAYQWNWKQKRWDTSPSNNPGTGFIPVLLPSPGDVAKASNIVISANDNYYIAALYNQTSMLLQFQLFYHDGNNTWNNSVLYNTSNVKIYQDPNNTSEFPFSLSLSNPFAVATYVTAITATEADYTLRILQWDKSFNLLNPGTPLVNNYKSPVSSGQSQFSVFNTILSDSLITNNPYLNRYTGGPGNSNNPQNWKQASFVTKPTDKPSFVTGQDISIMSLSQGTAAVNQYYQFNPDTGMWGIVQNLGSAGTNPTIGGNYITAGKDIFYQNTNGQWIKQQQQLNSLQAPETVQNRGASYIAYQDNTTANAQTYFASPLNGIPGNPQPLPVIAGGTGQKIMVQQDVVKAGTLLAGSDTFVTYPSNQDFNTTLSLALFKVVSGKAADTLQVTPVAYIEIDNAYNPTDNYYQSYDYASSVQSVITYDAQSNLAQFPKVTVVTGSKTPNAGTAPAGVSINYFSNGVSVQSEIPYPSNWIYNFNQLLNGSLLQKLQYNKQGQLVTSETNYWQVFQNNIVKKNYFFGAFYRLSKSVVMQDGVTQTTGITYFQDLGLQQFSTTSYCDSSGETKTILTEKNYAIQVDAYNIAMTSKHLLNAVAQDSVSVTGKDGVKRYTSSKAVTWKNWANDGSWKWAAYQNYQWLGPANGNPLFDFTDGAQRSGWLKKQEVISRGLPYSVITEMANVDGVVSSYIYDTQGRFEVAEFPAASKAGDEASYYSFEPYEIADGWQLGTGASIIPNTNDTTIDAQMGISSLKIGTGTGIQRQFIPKNQQQDYVFSSYVKLPNGFDANKGNANWRISFIQNSAPVGNDIILPFGNIVGSWQYVYCIISLQGINSGVNTPITINIKAQNDNTTSAVLIDCLRFSPLQSLFAAISMNMKSNMVDAALGANGEIRRKFFDSFQQLVATTGFSGETTSIATNYFSRTGNDNQFSTSDPNSKIKVLSAGGGPALPFTKGNEWMQYWAAGNGSVWNTDSGMLKLSSFQTTGTLSYIGAMTNNYGVLTNVLPSEAITQPLGIKVGNMFTLQWQPATGQWELLNASGAVLQQKKVYQFIIDTPLDDTTTLVSSIQPYLLRRGVSVSNDEMLSLTKTDTGIYDAHYQQYFALQNNGTGTEVSGIGTQWSLLVNENSLLFFVDGELVFNYINAITITGAATLFAGNKIALDYLLTSFNNQITFTCINEAGNDLQSQLLDNTQLTVIENVYDNLGRIIANTKPAFVTADQAPLFQYITNFATYNSSNGIMTGLVADYYPADGGYPYFGTRYETSPLGRQVELSMSGTDYKMGTHTETIAYGTNDNSLGLPAGEYFRTTITDQNGNVSYSLADKRGLEVRKLSQKSVSEQIISSVYYDDAGNATELRSPNYQENDPDNANWITYYGYNFIGQLISSTSNTSGTVNMIYDQANRLRFRQDAEAVAQDNYQYFKYDIPGRIIESGYLTGVWNSEQLQQQANSNPAYPDTPVTWRTQTFYDNNGTSQPFQIGRVIKTLNNQSDNGSPDVEENFVYDVYGNVTIRSQQVFAFDSNKYITGFTYNNLGGITQIDYPTQNIGSPLSIFYQYNSIGQLTGVGKQTNQPDGLAAYIYNAAGKPVQEILNQYGNAPIKRAYSYNSPVWLKELQDNNSQNNEIFDETLKTSATNGPSYYNGQSAEIAYRYPQGISSGSVYTNYYNGINALEQVNETSAFAPAINRQYGFDNNGNFNNVSIGSGSYQYNGQSGKGNQLQSVTDKGNNQSLFSFIYNQNGAISSYIASGGDGLPAQNLGFIYDPGNRMTTLVEDNLNSKSYKFYYSSSNDRVLKQVLTGTTVNASTMYISSLAGNTLVQLDAQGSAKQLTCIVYGPIGIIGFIKDDKQYNTLKDHLGSIRVILDDTAAVAAAYDYDLYGNLNILQQRETNFFSYLYSSQEFDFELGIYNYKARFYFSRVGRFGVVDNYNQFYSPYIFAGNSPLIYVDPSGNFSIGNFFSAIGGAIIGAFEILIGVAVDAIAGILEVVTGGLSTPASIGLASLGGAFLGSGISAVSYSAVGLITNDFSWKDYGVNTAIGFVAGAITAGFGAAGSIAAEAATGVKAAEEAGQAVSSLAKAANSGIKAGFAIAGGEAAAATSTLIDNSANGRSLTTGLGDSLLTGVLSSSLSYALPSLDYKAGWGNLFARMVTNIAKSEAIGLTVQLGTNAVQGDNLSKGLLNTVVGGLVDGSIGNLGTREYASERTKSELNFMGLKNSPNAAPADGIIRL</sequence>
<feature type="transmembrane region" description="Helical" evidence="1">
    <location>
        <begin position="2489"/>
        <end position="2516"/>
    </location>
</feature>
<keyword evidence="1" id="KW-0472">Membrane</keyword>
<proteinExistence type="predicted"/>
<keyword evidence="1" id="KW-0812">Transmembrane</keyword>
<evidence type="ECO:0000313" key="3">
    <source>
        <dbReference type="Proteomes" id="UP000199679"/>
    </source>
</evidence>
<reference evidence="2 3" key="1">
    <citation type="submission" date="2016-10" db="EMBL/GenBank/DDBJ databases">
        <authorList>
            <person name="de Groot N.N."/>
        </authorList>
    </citation>
    <scope>NUCLEOTIDE SEQUENCE [LARGE SCALE GENOMIC DNA]</scope>
    <source>
        <strain evidence="2 3">MP1X4</strain>
    </source>
</reference>
<dbReference type="InterPro" id="IPR022385">
    <property type="entry name" value="Rhs_assc_core"/>
</dbReference>
<dbReference type="Proteomes" id="UP000199679">
    <property type="component" value="Chromosome I"/>
</dbReference>
<feature type="transmembrane region" description="Helical" evidence="1">
    <location>
        <begin position="2528"/>
        <end position="2548"/>
    </location>
</feature>